<reference evidence="7 8" key="1">
    <citation type="submission" date="2024-04" db="EMBL/GenBank/DDBJ databases">
        <authorList>
            <person name="Waldvogel A.-M."/>
            <person name="Schoenle A."/>
        </authorList>
    </citation>
    <scope>NUCLEOTIDE SEQUENCE [LARGE SCALE GENOMIC DNA]</scope>
</reference>
<evidence type="ECO:0000256" key="2">
    <source>
        <dbReference type="ARBA" id="ARBA00022525"/>
    </source>
</evidence>
<proteinExistence type="predicted"/>
<dbReference type="GO" id="GO:0005576">
    <property type="term" value="C:extracellular region"/>
    <property type="evidence" value="ECO:0007669"/>
    <property type="project" value="UniProtKB-SubCell"/>
</dbReference>
<name>A0AAV2L6N5_KNICA</name>
<evidence type="ECO:0000313" key="7">
    <source>
        <dbReference type="EMBL" id="CAL1595905.1"/>
    </source>
</evidence>
<accession>A0AAV2L6N5</accession>
<keyword evidence="2" id="KW-0964">Secreted</keyword>
<organism evidence="7 8">
    <name type="scientific">Knipowitschia caucasica</name>
    <name type="common">Caucasian dwarf goby</name>
    <name type="synonym">Pomatoschistus caucasicus</name>
    <dbReference type="NCBI Taxonomy" id="637954"/>
    <lineage>
        <taxon>Eukaryota</taxon>
        <taxon>Metazoa</taxon>
        <taxon>Chordata</taxon>
        <taxon>Craniata</taxon>
        <taxon>Vertebrata</taxon>
        <taxon>Euteleostomi</taxon>
        <taxon>Actinopterygii</taxon>
        <taxon>Neopterygii</taxon>
        <taxon>Teleostei</taxon>
        <taxon>Neoteleostei</taxon>
        <taxon>Acanthomorphata</taxon>
        <taxon>Gobiaria</taxon>
        <taxon>Gobiiformes</taxon>
        <taxon>Gobioidei</taxon>
        <taxon>Gobiidae</taxon>
        <taxon>Gobiinae</taxon>
        <taxon>Knipowitschia</taxon>
    </lineage>
</organism>
<dbReference type="InterPro" id="IPR009030">
    <property type="entry name" value="Growth_fac_rcpt_cys_sf"/>
</dbReference>
<dbReference type="PANTHER" id="PTHR15332">
    <property type="entry name" value="PROPROTEIN CONVERTASE SUBTILISIN_KEXIN TYPE 5-LIKE"/>
    <property type="match status" value="1"/>
</dbReference>
<evidence type="ECO:0000256" key="1">
    <source>
        <dbReference type="ARBA" id="ARBA00004613"/>
    </source>
</evidence>
<dbReference type="SUPFAM" id="SSF57184">
    <property type="entry name" value="Growth factor receptor domain"/>
    <property type="match status" value="2"/>
</dbReference>
<evidence type="ECO:0000313" key="8">
    <source>
        <dbReference type="Proteomes" id="UP001497482"/>
    </source>
</evidence>
<dbReference type="CDD" id="cd00064">
    <property type="entry name" value="FU"/>
    <property type="match status" value="2"/>
</dbReference>
<evidence type="ECO:0000259" key="6">
    <source>
        <dbReference type="SMART" id="SM00181"/>
    </source>
</evidence>
<keyword evidence="3" id="KW-0732">Signal</keyword>
<dbReference type="InterPro" id="IPR006212">
    <property type="entry name" value="Furin_repeat"/>
</dbReference>
<evidence type="ECO:0000256" key="5">
    <source>
        <dbReference type="SAM" id="MobiDB-lite"/>
    </source>
</evidence>
<dbReference type="Gene3D" id="2.10.220.10">
    <property type="entry name" value="Hormone Receptor, Insulin-like Growth Factor Receptor 1, Chain A, domain 2"/>
    <property type="match status" value="3"/>
</dbReference>
<keyword evidence="4" id="KW-0325">Glycoprotein</keyword>
<feature type="domain" description="EGF-like" evidence="6">
    <location>
        <begin position="184"/>
        <end position="213"/>
    </location>
</feature>
<dbReference type="InterPro" id="IPR043601">
    <property type="entry name" value="Rspo_Fu-CRD_dom"/>
</dbReference>
<dbReference type="SMART" id="SM00181">
    <property type="entry name" value="EGF"/>
    <property type="match status" value="3"/>
</dbReference>
<dbReference type="EMBL" id="OZ035842">
    <property type="protein sequence ID" value="CAL1595905.1"/>
    <property type="molecule type" value="Genomic_DNA"/>
</dbReference>
<feature type="domain" description="EGF-like" evidence="6">
    <location>
        <begin position="281"/>
        <end position="310"/>
    </location>
</feature>
<feature type="region of interest" description="Disordered" evidence="5">
    <location>
        <begin position="1"/>
        <end position="21"/>
    </location>
</feature>
<dbReference type="Proteomes" id="UP001497482">
    <property type="component" value="Chromosome 20"/>
</dbReference>
<comment type="subcellular location">
    <subcellularLocation>
        <location evidence="1">Secreted</location>
    </subcellularLocation>
</comment>
<sequence>MSHFSAAAEALSPPPPPPSDVMRADLHLRLSSTRGRCVCGKQEPNHRLVSRTDLESVCSSPRCAPASAESTTVRLLQLPSSAMGAPVRTEVPQRRTLLGLALLGLVSVCGGSSSLLCPSGRFLLRDQCVQCHLTCSECSGHELFQCTACGLDEDGVERFLLQGRCVPHCPRGLYADRAVSSCLPCARNCELCTDANLCAKCQDRYRLQSGRCQQAVCDIGQVQDPDTGECVGCEAGCSACSTENRAICNSCSDGYFLFRYKCRRHCPQRTYADPERRTCVSCPAPCTDCSSSSTCLSCLNGYFLNGVACVKQCPQQTFGDTSGWRCQTCHSSCLSCRDAGPSDCELCQGGTSPVGGQCPGLSCPLGHYFDGLYVLTFFTMRLKVHSETARTPRVHCKK</sequence>
<feature type="domain" description="EGF-like" evidence="6">
    <location>
        <begin position="229"/>
        <end position="263"/>
    </location>
</feature>
<dbReference type="AlphaFoldDB" id="A0AAV2L6N5"/>
<keyword evidence="8" id="KW-1185">Reference proteome</keyword>
<dbReference type="SMART" id="SM00261">
    <property type="entry name" value="FU"/>
    <property type="match status" value="5"/>
</dbReference>
<dbReference type="PANTHER" id="PTHR15332:SF175">
    <property type="entry name" value="PROPROTEIN CONVERTASE SUBTILISIN_KEXIN TYPE 5-LIKE"/>
    <property type="match status" value="1"/>
</dbReference>
<gene>
    <name evidence="7" type="ORF">KC01_LOCUS24630</name>
</gene>
<evidence type="ECO:0000256" key="4">
    <source>
        <dbReference type="ARBA" id="ARBA00023180"/>
    </source>
</evidence>
<dbReference type="InterPro" id="IPR000742">
    <property type="entry name" value="EGF"/>
</dbReference>
<protein>
    <recommendedName>
        <fullName evidence="6">EGF-like domain-containing protein</fullName>
    </recommendedName>
</protein>
<dbReference type="Pfam" id="PF15913">
    <property type="entry name" value="Furin-like_2"/>
    <property type="match status" value="1"/>
</dbReference>
<evidence type="ECO:0000256" key="3">
    <source>
        <dbReference type="ARBA" id="ARBA00022729"/>
    </source>
</evidence>